<name>A0AAE1AHL5_9GAST</name>
<dbReference type="Proteomes" id="UP001283361">
    <property type="component" value="Unassembled WGS sequence"/>
</dbReference>
<gene>
    <name evidence="1" type="ORF">RRG08_042277</name>
</gene>
<protein>
    <submittedName>
        <fullName evidence="1">Uncharacterized protein</fullName>
    </submittedName>
</protein>
<organism evidence="1 2">
    <name type="scientific">Elysia crispata</name>
    <name type="common">lettuce slug</name>
    <dbReference type="NCBI Taxonomy" id="231223"/>
    <lineage>
        <taxon>Eukaryota</taxon>
        <taxon>Metazoa</taxon>
        <taxon>Spiralia</taxon>
        <taxon>Lophotrochozoa</taxon>
        <taxon>Mollusca</taxon>
        <taxon>Gastropoda</taxon>
        <taxon>Heterobranchia</taxon>
        <taxon>Euthyneura</taxon>
        <taxon>Panpulmonata</taxon>
        <taxon>Sacoglossa</taxon>
        <taxon>Placobranchoidea</taxon>
        <taxon>Plakobranchidae</taxon>
        <taxon>Elysia</taxon>
    </lineage>
</organism>
<dbReference type="EMBL" id="JAWDGP010001807">
    <property type="protein sequence ID" value="KAK3787989.1"/>
    <property type="molecule type" value="Genomic_DNA"/>
</dbReference>
<evidence type="ECO:0000313" key="2">
    <source>
        <dbReference type="Proteomes" id="UP001283361"/>
    </source>
</evidence>
<reference evidence="1" key="1">
    <citation type="journal article" date="2023" name="G3 (Bethesda)">
        <title>A reference genome for the long-term kleptoplast-retaining sea slug Elysia crispata morphotype clarki.</title>
        <authorList>
            <person name="Eastman K.E."/>
            <person name="Pendleton A.L."/>
            <person name="Shaikh M.A."/>
            <person name="Suttiyut T."/>
            <person name="Ogas R."/>
            <person name="Tomko P."/>
            <person name="Gavelis G."/>
            <person name="Widhalm J.R."/>
            <person name="Wisecaver J.H."/>
        </authorList>
    </citation>
    <scope>NUCLEOTIDE SEQUENCE</scope>
    <source>
        <strain evidence="1">ECLA1</strain>
    </source>
</reference>
<accession>A0AAE1AHL5</accession>
<proteinExistence type="predicted"/>
<keyword evidence="2" id="KW-1185">Reference proteome</keyword>
<sequence>MKVSGPISCGEFRTGPQQLLFPKIDVGNRTKSSDSLINANTRVFHNDQKTQIPRRRALCGKKVNWFNYMENIPVCCKILSRCRNRLGLEKERVMEVCSRVTLSLGLWASGLETSYRPQFMMMWRYKANNHVTETKNTGPPPHYRLVISFPLQGTRAPMLRQHLLSRAVKCGTACGEITNQLPRGARGETLVKVMTVFVMHGGKDWRSGGVDTGDKAINITLLERTVRGRVREKGGGEERECFMKTFLMSAQTIKPEDRLSPQREAFIDVSTPPCNIPKDSDLRQTGHGDVFKGGKCEVSSPCQSSIGVLAKTHILP</sequence>
<evidence type="ECO:0000313" key="1">
    <source>
        <dbReference type="EMBL" id="KAK3787989.1"/>
    </source>
</evidence>
<dbReference type="AlphaFoldDB" id="A0AAE1AHL5"/>
<comment type="caution">
    <text evidence="1">The sequence shown here is derived from an EMBL/GenBank/DDBJ whole genome shotgun (WGS) entry which is preliminary data.</text>
</comment>